<dbReference type="InterPro" id="IPR000967">
    <property type="entry name" value="Znf_NFX1"/>
</dbReference>
<evidence type="ECO:0000256" key="4">
    <source>
        <dbReference type="ARBA" id="ARBA00022737"/>
    </source>
</evidence>
<dbReference type="Pfam" id="PF01422">
    <property type="entry name" value="zf-NF-X1"/>
    <property type="match status" value="10"/>
</dbReference>
<dbReference type="InterPro" id="IPR036867">
    <property type="entry name" value="R3H_dom_sf"/>
</dbReference>
<feature type="compositionally biased region" description="Polar residues" evidence="10">
    <location>
        <begin position="135"/>
        <end position="147"/>
    </location>
</feature>
<dbReference type="InterPro" id="IPR001374">
    <property type="entry name" value="R3H_dom"/>
</dbReference>
<evidence type="ECO:0000256" key="3">
    <source>
        <dbReference type="ARBA" id="ARBA00022723"/>
    </source>
</evidence>
<feature type="region of interest" description="Disordered" evidence="10">
    <location>
        <begin position="1"/>
        <end position="241"/>
    </location>
</feature>
<keyword evidence="8" id="KW-0804">Transcription</keyword>
<evidence type="ECO:0000256" key="5">
    <source>
        <dbReference type="ARBA" id="ARBA00022771"/>
    </source>
</evidence>
<feature type="compositionally biased region" description="Polar residues" evidence="10">
    <location>
        <begin position="107"/>
        <end position="123"/>
    </location>
</feature>
<name>A0ABR2WWN4_9FUNG</name>
<dbReference type="PROSITE" id="PS51061">
    <property type="entry name" value="R3H"/>
    <property type="match status" value="1"/>
</dbReference>
<dbReference type="Proteomes" id="UP001479436">
    <property type="component" value="Unassembled WGS sequence"/>
</dbReference>
<feature type="compositionally biased region" description="Basic residues" evidence="10">
    <location>
        <begin position="74"/>
        <end position="84"/>
    </location>
</feature>
<feature type="compositionally biased region" description="Basic and acidic residues" evidence="10">
    <location>
        <begin position="195"/>
        <end position="219"/>
    </location>
</feature>
<keyword evidence="4" id="KW-0677">Repeat</keyword>
<evidence type="ECO:0000256" key="7">
    <source>
        <dbReference type="ARBA" id="ARBA00023015"/>
    </source>
</evidence>
<keyword evidence="7" id="KW-0805">Transcription regulation</keyword>
<feature type="compositionally biased region" description="Basic residues" evidence="10">
    <location>
        <begin position="220"/>
        <end position="229"/>
    </location>
</feature>
<evidence type="ECO:0000256" key="8">
    <source>
        <dbReference type="ARBA" id="ARBA00023163"/>
    </source>
</evidence>
<dbReference type="Gene3D" id="3.30.1370.50">
    <property type="entry name" value="R3H-like domain"/>
    <property type="match status" value="1"/>
</dbReference>
<comment type="subcellular location">
    <subcellularLocation>
        <location evidence="1">Nucleus</location>
    </subcellularLocation>
</comment>
<keyword evidence="9" id="KW-0539">Nucleus</keyword>
<dbReference type="SMART" id="SM00393">
    <property type="entry name" value="R3H"/>
    <property type="match status" value="1"/>
</dbReference>
<dbReference type="SMART" id="SM00438">
    <property type="entry name" value="ZnF_NFX"/>
    <property type="match status" value="9"/>
</dbReference>
<dbReference type="EMBL" id="JASJQH010000213">
    <property type="protein sequence ID" value="KAK9765888.1"/>
    <property type="molecule type" value="Genomic_DNA"/>
</dbReference>
<evidence type="ECO:0000256" key="10">
    <source>
        <dbReference type="SAM" id="MobiDB-lite"/>
    </source>
</evidence>
<keyword evidence="6" id="KW-0862">Zinc</keyword>
<feature type="domain" description="R3H" evidence="11">
    <location>
        <begin position="940"/>
        <end position="1003"/>
    </location>
</feature>
<feature type="compositionally biased region" description="Polar residues" evidence="10">
    <location>
        <begin position="38"/>
        <end position="62"/>
    </location>
</feature>
<dbReference type="PANTHER" id="PTHR12360">
    <property type="entry name" value="NUCLEAR TRANSCRIPTION FACTOR, X-BOX BINDING 1 NFX1"/>
    <property type="match status" value="1"/>
</dbReference>
<evidence type="ECO:0000256" key="1">
    <source>
        <dbReference type="ARBA" id="ARBA00004123"/>
    </source>
</evidence>
<dbReference type="SUPFAM" id="SSF82708">
    <property type="entry name" value="R3H domain"/>
    <property type="match status" value="1"/>
</dbReference>
<evidence type="ECO:0000256" key="6">
    <source>
        <dbReference type="ARBA" id="ARBA00022833"/>
    </source>
</evidence>
<accession>A0ABR2WWN4</accession>
<evidence type="ECO:0000313" key="12">
    <source>
        <dbReference type="EMBL" id="KAK9765888.1"/>
    </source>
</evidence>
<keyword evidence="3" id="KW-0479">Metal-binding</keyword>
<evidence type="ECO:0000256" key="2">
    <source>
        <dbReference type="ARBA" id="ARBA00007269"/>
    </source>
</evidence>
<gene>
    <name evidence="12" type="primary">FAP1</name>
    <name evidence="12" type="ORF">K7432_005413</name>
</gene>
<comment type="caution">
    <text evidence="12">The sequence shown here is derived from an EMBL/GenBank/DDBJ whole genome shotgun (WGS) entry which is preliminary data.</text>
</comment>
<evidence type="ECO:0000256" key="9">
    <source>
        <dbReference type="ARBA" id="ARBA00023242"/>
    </source>
</evidence>
<keyword evidence="13" id="KW-1185">Reference proteome</keyword>
<dbReference type="CDD" id="cd06008">
    <property type="entry name" value="NF-X1-zinc-finger"/>
    <property type="match status" value="7"/>
</dbReference>
<reference evidence="12 13" key="1">
    <citation type="submission" date="2023-04" db="EMBL/GenBank/DDBJ databases">
        <title>Genome of Basidiobolus ranarum AG-B5.</title>
        <authorList>
            <person name="Stajich J.E."/>
            <person name="Carter-House D."/>
            <person name="Gryganskyi A."/>
        </authorList>
    </citation>
    <scope>NUCLEOTIDE SEQUENCE [LARGE SCALE GENOMIC DNA]</scope>
    <source>
        <strain evidence="12 13">AG-B5</strain>
    </source>
</reference>
<feature type="compositionally biased region" description="Low complexity" evidence="10">
    <location>
        <begin position="13"/>
        <end position="24"/>
    </location>
</feature>
<keyword evidence="5" id="KW-0863">Zinc-finger</keyword>
<protein>
    <submittedName>
        <fullName evidence="12">FKBP12-associated protein</fullName>
    </submittedName>
</protein>
<dbReference type="InterPro" id="IPR034078">
    <property type="entry name" value="NFX1_fam"/>
</dbReference>
<feature type="compositionally biased region" description="Low complexity" evidence="10">
    <location>
        <begin position="230"/>
        <end position="239"/>
    </location>
</feature>
<evidence type="ECO:0000259" key="11">
    <source>
        <dbReference type="PROSITE" id="PS51061"/>
    </source>
</evidence>
<dbReference type="Pfam" id="PF01424">
    <property type="entry name" value="R3H"/>
    <property type="match status" value="1"/>
</dbReference>
<sequence length="1159" mass="128057">MSNEEHIPSTQQKLSNSLNKLNNSPSDKTPAISRQDKYTTLPSTSSNAIPINITSSTTSDATKVSKGDGSLRNGPRRRRGKGRGAKFVEGSRDALQNNQPRSERSTVDSSQVVENQQQPSTPRVETANKKKYNEQSKNFAQPTTSVKKSTDVEHTQNHNDHRKRNSRWNKASMHRTGFQGHLTEEPEMETTGEGTSKDNPLDIKEVHEDFGQSDREPKGGNRRKRRPNKSKPSSTNSPTELTLTLIEQLKTNEYECMICWENLGNGKDYEVGNLDTIQDTTNPKGKKPIKRKPARRQGIWNCETCYAMFHLQCVRDWSTKSQKEQVAHSTTTPDAGKGWRCPACQSVNQKYIPSQYRCFCGSVQNPMYSSTNTPHSCGRICRKLRKGSSCPHRCTLLCHPGPCPPCSALAPINSCHCGKKPLQFRCGQESDDLSCGDTCGKLLNCGKHSCSTPCHKGPCEPCSEIFEVTCSCGKDNMFVACGSKEASISYTCNKVCGKTFECGEHICLSKCHLGKCNPDSCPLLPSKVSSCPCLKSPLKEARTKCTDPVPSCGNLCGKLLTCGHRCKSTCHLGPCKKCDELVSRPCVCHTSTIDGKCTGISTYSDQFSSVGSANELVNNTSLMNQVVIEDEYRKVFTCNNTCHKTMSCGRHKCEQKCCRYNDPEVSRGEKNSIHTCARVCGKKLSCGKHTCELPCHLGKCNVCLEASFEDLFCYCGSTVVPAPIRCGTKLPSCQNPCTRPRECGHPPNLMHSCHFEDDKCPPCCFLVSRSCRCGSNVIRNIPCYKATNPDQFLAPSCGMACGKMLQCGHKCSRVCHSDPCETVKCQSKCERPRKKCAHTCKATCHDGVACPEVPCSTNVTRTCSCTRLQKLKPCGLFAAQSEELSDDTESQTIVLPCDNECRLYQRNRKLAEALNITKKDSPSEDVYYTELLVSFTRSNRLFVKKLEETLAAFVNNTSKKILHLSPMKAIQRAVVHEIAKFYQLDSESVDLEPKRSVILHKNSALSKIPQPLISEYIAQGGGVNVPSEGSDEIIEHNAIEILGLDDDLDANNLDELLKLVIGHGPNQFEYRWLTEKDVAIVVADTTGEPGDVERKVLKAVEQLQPELASLATSVTTRVAPVRGYRKTKQPPTVQLLDNVGTARSSNMFDALEPTDPWNS</sequence>
<feature type="compositionally biased region" description="Basic and acidic residues" evidence="10">
    <location>
        <begin position="148"/>
        <end position="159"/>
    </location>
</feature>
<organism evidence="12 13">
    <name type="scientific">Basidiobolus ranarum</name>
    <dbReference type="NCBI Taxonomy" id="34480"/>
    <lineage>
        <taxon>Eukaryota</taxon>
        <taxon>Fungi</taxon>
        <taxon>Fungi incertae sedis</taxon>
        <taxon>Zoopagomycota</taxon>
        <taxon>Entomophthoromycotina</taxon>
        <taxon>Basidiobolomycetes</taxon>
        <taxon>Basidiobolales</taxon>
        <taxon>Basidiobolaceae</taxon>
        <taxon>Basidiobolus</taxon>
    </lineage>
</organism>
<proteinExistence type="inferred from homology"/>
<comment type="similarity">
    <text evidence="2">Belongs to the NFX1 family.</text>
</comment>
<evidence type="ECO:0000313" key="13">
    <source>
        <dbReference type="Proteomes" id="UP001479436"/>
    </source>
</evidence>
<dbReference type="PANTHER" id="PTHR12360:SF12">
    <property type="entry name" value="TRANSCRIPTIONAL REPRESSOR NF-X1"/>
    <property type="match status" value="1"/>
</dbReference>